<dbReference type="EMBL" id="JACGCI010000074">
    <property type="protein sequence ID" value="KAF6748180.1"/>
    <property type="molecule type" value="Genomic_DNA"/>
</dbReference>
<feature type="region of interest" description="Disordered" evidence="1">
    <location>
        <begin position="1"/>
        <end position="68"/>
    </location>
</feature>
<evidence type="ECO:0000313" key="2">
    <source>
        <dbReference type="EMBL" id="KAF6748180.1"/>
    </source>
</evidence>
<gene>
    <name evidence="2" type="ORF">DFP72DRAFT_1146764</name>
</gene>
<organism evidence="2 3">
    <name type="scientific">Ephemerocybe angulata</name>
    <dbReference type="NCBI Taxonomy" id="980116"/>
    <lineage>
        <taxon>Eukaryota</taxon>
        <taxon>Fungi</taxon>
        <taxon>Dikarya</taxon>
        <taxon>Basidiomycota</taxon>
        <taxon>Agaricomycotina</taxon>
        <taxon>Agaricomycetes</taxon>
        <taxon>Agaricomycetidae</taxon>
        <taxon>Agaricales</taxon>
        <taxon>Agaricineae</taxon>
        <taxon>Psathyrellaceae</taxon>
        <taxon>Ephemerocybe</taxon>
    </lineage>
</organism>
<feature type="compositionally biased region" description="Low complexity" evidence="1">
    <location>
        <begin position="40"/>
        <end position="55"/>
    </location>
</feature>
<evidence type="ECO:0000313" key="3">
    <source>
        <dbReference type="Proteomes" id="UP000521943"/>
    </source>
</evidence>
<feature type="region of interest" description="Disordered" evidence="1">
    <location>
        <begin position="108"/>
        <end position="252"/>
    </location>
</feature>
<sequence>MSRGLERTRTMAQGRTEEQPMSPPYQGRTFPSMRKQQRQASASASASLMPPSASAGRNVQRDPRAVAELVRKSSMAPAYLPLQSVANNFNQNTPGSAMTPVQVQYSSPAVYQQSPAPASARPSSGHGNGNGGGWWSAQGGSVLQRPPSGGAGRQSVYGAVPARPPSVGGSASARPTLEQMRQGGGGGGTAGRRPQSPGRRQSPGPGRMGKLTVGVDSVPPVPPVPSGVGVGTPGLSAPPNTAFAGHTPRPTKGAATFAEMGIQGAKAEDKEVCNMFGGWMVDGRMAGWNSSSAGYAIIRGVQS</sequence>
<feature type="compositionally biased region" description="Low complexity" evidence="1">
    <location>
        <begin position="191"/>
        <end position="205"/>
    </location>
</feature>
<reference evidence="2 3" key="1">
    <citation type="submission" date="2020-07" db="EMBL/GenBank/DDBJ databases">
        <title>Comparative genomics of pyrophilous fungi reveals a link between fire events and developmental genes.</title>
        <authorList>
            <consortium name="DOE Joint Genome Institute"/>
            <person name="Steindorff A.S."/>
            <person name="Carver A."/>
            <person name="Calhoun S."/>
            <person name="Stillman K."/>
            <person name="Liu H."/>
            <person name="Lipzen A."/>
            <person name="Pangilinan J."/>
            <person name="Labutti K."/>
            <person name="Bruns T.D."/>
            <person name="Grigoriev I.V."/>
        </authorList>
    </citation>
    <scope>NUCLEOTIDE SEQUENCE [LARGE SCALE GENOMIC DNA]</scope>
    <source>
        <strain evidence="2 3">CBS 144469</strain>
    </source>
</reference>
<comment type="caution">
    <text evidence="2">The sequence shown here is derived from an EMBL/GenBank/DDBJ whole genome shotgun (WGS) entry which is preliminary data.</text>
</comment>
<name>A0A8H6HKQ4_9AGAR</name>
<dbReference type="Proteomes" id="UP000521943">
    <property type="component" value="Unassembled WGS sequence"/>
</dbReference>
<accession>A0A8H6HKQ4</accession>
<feature type="compositionally biased region" description="Basic and acidic residues" evidence="1">
    <location>
        <begin position="59"/>
        <end position="68"/>
    </location>
</feature>
<keyword evidence="3" id="KW-1185">Reference proteome</keyword>
<proteinExistence type="predicted"/>
<evidence type="ECO:0000256" key="1">
    <source>
        <dbReference type="SAM" id="MobiDB-lite"/>
    </source>
</evidence>
<dbReference type="AlphaFoldDB" id="A0A8H6HKQ4"/>
<feature type="compositionally biased region" description="Low complexity" evidence="1">
    <location>
        <begin position="114"/>
        <end position="125"/>
    </location>
</feature>
<protein>
    <submittedName>
        <fullName evidence="2">Uncharacterized protein</fullName>
    </submittedName>
</protein>